<gene>
    <name evidence="3" type="ORF">GCM10007888_29350</name>
    <name evidence="2" type="ORF">MOX02_49840</name>
</gene>
<name>A0A512JAG6_9HYPH</name>
<reference evidence="5" key="2">
    <citation type="journal article" date="2019" name="Int. J. Syst. Evol. Microbiol.">
        <title>The Global Catalogue of Microorganisms (GCM) 10K type strain sequencing project: providing services to taxonomists for standard genome sequencing and annotation.</title>
        <authorList>
            <consortium name="The Broad Institute Genomics Platform"/>
            <consortium name="The Broad Institute Genome Sequencing Center for Infectious Disease"/>
            <person name="Wu L."/>
            <person name="Ma J."/>
        </authorList>
    </citation>
    <scope>NUCLEOTIDE SEQUENCE [LARGE SCALE GENOMIC DNA]</scope>
    <source>
        <strain evidence="5">NBRC 107715</strain>
    </source>
</reference>
<dbReference type="OrthoDB" id="8138968at2"/>
<evidence type="ECO:0000313" key="5">
    <source>
        <dbReference type="Proteomes" id="UP001156856"/>
    </source>
</evidence>
<accession>A0A512JAG6</accession>
<keyword evidence="5" id="KW-1185">Reference proteome</keyword>
<organism evidence="2 4">
    <name type="scientific">Methylobacterium oxalidis</name>
    <dbReference type="NCBI Taxonomy" id="944322"/>
    <lineage>
        <taxon>Bacteria</taxon>
        <taxon>Pseudomonadati</taxon>
        <taxon>Pseudomonadota</taxon>
        <taxon>Alphaproteobacteria</taxon>
        <taxon>Hyphomicrobiales</taxon>
        <taxon>Methylobacteriaceae</taxon>
        <taxon>Methylobacterium</taxon>
    </lineage>
</organism>
<proteinExistence type="predicted"/>
<dbReference type="Proteomes" id="UP000321960">
    <property type="component" value="Unassembled WGS sequence"/>
</dbReference>
<dbReference type="Proteomes" id="UP001156856">
    <property type="component" value="Unassembled WGS sequence"/>
</dbReference>
<dbReference type="EMBL" id="BJZU01000129">
    <property type="protein sequence ID" value="GEP06946.1"/>
    <property type="molecule type" value="Genomic_DNA"/>
</dbReference>
<feature type="region of interest" description="Disordered" evidence="1">
    <location>
        <begin position="96"/>
        <end position="119"/>
    </location>
</feature>
<dbReference type="RefSeq" id="WP_147028446.1">
    <property type="nucleotide sequence ID" value="NZ_BJZU01000129.1"/>
</dbReference>
<dbReference type="AlphaFoldDB" id="A0A512JAG6"/>
<reference evidence="3" key="1">
    <citation type="journal article" date="2014" name="Int. J. Syst. Evol. Microbiol.">
        <title>Complete genome of a new Firmicutes species belonging to the dominant human colonic microbiota ('Ruminococcus bicirculans') reveals two chromosomes and a selective capacity to utilize plant glucans.</title>
        <authorList>
            <consortium name="NISC Comparative Sequencing Program"/>
            <person name="Wegmann U."/>
            <person name="Louis P."/>
            <person name="Goesmann A."/>
            <person name="Henrissat B."/>
            <person name="Duncan S.H."/>
            <person name="Flint H.J."/>
        </authorList>
    </citation>
    <scope>NUCLEOTIDE SEQUENCE</scope>
    <source>
        <strain evidence="3">NBRC 107715</strain>
    </source>
</reference>
<evidence type="ECO:0000313" key="4">
    <source>
        <dbReference type="Proteomes" id="UP000321960"/>
    </source>
</evidence>
<comment type="caution">
    <text evidence="2">The sequence shown here is derived from an EMBL/GenBank/DDBJ whole genome shotgun (WGS) entry which is preliminary data.</text>
</comment>
<reference evidence="3" key="4">
    <citation type="submission" date="2023-01" db="EMBL/GenBank/DDBJ databases">
        <title>Draft genome sequence of Methylobacterium oxalidis strain NBRC 107715.</title>
        <authorList>
            <person name="Sun Q."/>
            <person name="Mori K."/>
        </authorList>
    </citation>
    <scope>NUCLEOTIDE SEQUENCE</scope>
    <source>
        <strain evidence="3">NBRC 107715</strain>
    </source>
</reference>
<evidence type="ECO:0000313" key="2">
    <source>
        <dbReference type="EMBL" id="GEP06946.1"/>
    </source>
</evidence>
<evidence type="ECO:0000313" key="3">
    <source>
        <dbReference type="EMBL" id="GLS64554.1"/>
    </source>
</evidence>
<reference evidence="2 4" key="3">
    <citation type="submission" date="2019-07" db="EMBL/GenBank/DDBJ databases">
        <title>Whole genome shotgun sequence of Methylobacterium oxalidis NBRC 107715.</title>
        <authorList>
            <person name="Hosoyama A."/>
            <person name="Uohara A."/>
            <person name="Ohji S."/>
            <person name="Ichikawa N."/>
        </authorList>
    </citation>
    <scope>NUCLEOTIDE SEQUENCE [LARGE SCALE GENOMIC DNA]</scope>
    <source>
        <strain evidence="2 4">NBRC 107715</strain>
    </source>
</reference>
<protein>
    <submittedName>
        <fullName evidence="2">Uncharacterized protein</fullName>
    </submittedName>
</protein>
<evidence type="ECO:0000256" key="1">
    <source>
        <dbReference type="SAM" id="MobiDB-lite"/>
    </source>
</evidence>
<sequence length="119" mass="12847">MTYTGLTAPDDLDTSCPVPLEMLGRIYRADAEAISELVGALPERTRARLAVYLYGRSHTFALGVWIAATCEGSTLRRVAGPIGDALYDLSRQTDMLPAHQSSRSATPKRISLGGPQLRA</sequence>
<dbReference type="EMBL" id="BSPK01000045">
    <property type="protein sequence ID" value="GLS64554.1"/>
    <property type="molecule type" value="Genomic_DNA"/>
</dbReference>